<accession>A0A1B0DII7</accession>
<dbReference type="VEuPathDB" id="VectorBase:PPAPM1_000360"/>
<dbReference type="RefSeq" id="XP_055697667.1">
    <property type="nucleotide sequence ID" value="XM_055841692.1"/>
</dbReference>
<dbReference type="EMBL" id="AJVK01062634">
    <property type="status" value="NOT_ANNOTATED_CDS"/>
    <property type="molecule type" value="Genomic_DNA"/>
</dbReference>
<proteinExistence type="predicted"/>
<dbReference type="GO" id="GO:0031146">
    <property type="term" value="P:SCF-dependent proteasomal ubiquitin-dependent protein catabolic process"/>
    <property type="evidence" value="ECO:0007669"/>
    <property type="project" value="TreeGrafter"/>
</dbReference>
<reference evidence="2" key="1">
    <citation type="submission" date="2022-08" db="UniProtKB">
        <authorList>
            <consortium name="EnsemblMetazoa"/>
        </authorList>
    </citation>
    <scope>IDENTIFICATION</scope>
    <source>
        <strain evidence="2">Israel</strain>
    </source>
</reference>
<dbReference type="PANTHER" id="PTHR13318:SF190">
    <property type="entry name" value="PARTNER OF PAIRED, ISOFORM B"/>
    <property type="match status" value="1"/>
</dbReference>
<dbReference type="InterPro" id="IPR036047">
    <property type="entry name" value="F-box-like_dom_sf"/>
</dbReference>
<dbReference type="GO" id="GO:0019005">
    <property type="term" value="C:SCF ubiquitin ligase complex"/>
    <property type="evidence" value="ECO:0007669"/>
    <property type="project" value="TreeGrafter"/>
</dbReference>
<dbReference type="KEGG" id="ppap:129798506"/>
<dbReference type="Proteomes" id="UP000092462">
    <property type="component" value="Unassembled WGS sequence"/>
</dbReference>
<dbReference type="SUPFAM" id="SSF52047">
    <property type="entry name" value="RNI-like"/>
    <property type="match status" value="1"/>
</dbReference>
<protein>
    <submittedName>
        <fullName evidence="2">Uncharacterized protein</fullName>
    </submittedName>
</protein>
<dbReference type="EnsemblMetazoa" id="PPAI007972-RA">
    <property type="protein sequence ID" value="PPAI007972-PA"/>
    <property type="gene ID" value="PPAI007972"/>
</dbReference>
<organism evidence="2 3">
    <name type="scientific">Phlebotomus papatasi</name>
    <name type="common">Sandfly</name>
    <dbReference type="NCBI Taxonomy" id="29031"/>
    <lineage>
        <taxon>Eukaryota</taxon>
        <taxon>Metazoa</taxon>
        <taxon>Ecdysozoa</taxon>
        <taxon>Arthropoda</taxon>
        <taxon>Hexapoda</taxon>
        <taxon>Insecta</taxon>
        <taxon>Pterygota</taxon>
        <taxon>Neoptera</taxon>
        <taxon>Endopterygota</taxon>
        <taxon>Diptera</taxon>
        <taxon>Nematocera</taxon>
        <taxon>Psychodoidea</taxon>
        <taxon>Psychodidae</taxon>
        <taxon>Phlebotomus</taxon>
        <taxon>Phlebotomus</taxon>
    </lineage>
</organism>
<sequence>MDDSHLMLTEIPGGLISHRPHHLPRYAPYHLHQPHLQPSPATQLYLHPPARVVQRPKTPIATPPPEGTHIGHLYPEILTMIFAKLNVRDRGRVAQVCTAWRDAAYSKSVWKGVEACLHLRRTTPTLFTSLVRRGIRKIQVLSLRRTLKDVVMGVPNLESLNLSGCYNITDLNLSHSFATEMEHLKVLDLSLCKQITDTSLGRIGTQIKNLEVLELGGCSNITNTGLLLIAWALRKLKRLNLRSCWHISDQGIGHLAGLSQETEGNLALEYLGLQDCQRLSDEALKYISQGLTSLRSINLSFCVSVTDSGLKYLAKMPKLEELNLRACDNISDIGMAYLTEGGSTIFSLDVSFCDKIGDQALIHISQGLFHLRSLSLNASGITDEGLDRIAKSLHDLETLNIGQCNRISDKGLKTLADNLQHLKAIDLYGCTRLSAQGLELIMKLPKLETLNLGLWHVR</sequence>
<dbReference type="InterPro" id="IPR032675">
    <property type="entry name" value="LRR_dom_sf"/>
</dbReference>
<dbReference type="SMART" id="SM00367">
    <property type="entry name" value="LRR_CC"/>
    <property type="match status" value="11"/>
</dbReference>
<dbReference type="Pfam" id="PF13516">
    <property type="entry name" value="LRR_6"/>
    <property type="match status" value="2"/>
</dbReference>
<dbReference type="InterPro" id="IPR001611">
    <property type="entry name" value="Leu-rich_rpt"/>
</dbReference>
<dbReference type="SMART" id="SM00256">
    <property type="entry name" value="FBOX"/>
    <property type="match status" value="1"/>
</dbReference>
<dbReference type="FunFam" id="3.80.10.10:FF:000051">
    <property type="entry name" value="F-box and leucine-rich repeat protein 14"/>
    <property type="match status" value="1"/>
</dbReference>
<dbReference type="InterPro" id="IPR006553">
    <property type="entry name" value="Leu-rich_rpt_Cys-con_subtyp"/>
</dbReference>
<evidence type="ECO:0000313" key="2">
    <source>
        <dbReference type="EnsemblMetazoa" id="PPAI007972-PA"/>
    </source>
</evidence>
<dbReference type="Gene3D" id="3.80.10.10">
    <property type="entry name" value="Ribonuclease Inhibitor"/>
    <property type="match status" value="2"/>
</dbReference>
<dbReference type="AlphaFoldDB" id="A0A1B0DII7"/>
<dbReference type="OrthoDB" id="2585512at2759"/>
<name>A0A1B0DII7_PHLPP</name>
<dbReference type="FunFam" id="1.20.1280.50:FF:000059">
    <property type="entry name" value="Partner of Paired"/>
    <property type="match status" value="1"/>
</dbReference>
<dbReference type="InterPro" id="IPR001810">
    <property type="entry name" value="F-box_dom"/>
</dbReference>
<dbReference type="VEuPathDB" id="VectorBase:PPAI007972"/>
<evidence type="ECO:0000313" key="3">
    <source>
        <dbReference type="Proteomes" id="UP000092462"/>
    </source>
</evidence>
<dbReference type="PANTHER" id="PTHR13318">
    <property type="entry name" value="PARTNER OF PAIRED, ISOFORM B-RELATED"/>
    <property type="match status" value="1"/>
</dbReference>
<keyword evidence="1" id="KW-0833">Ubl conjugation pathway</keyword>
<dbReference type="CTD" id="37602"/>
<keyword evidence="3" id="KW-1185">Reference proteome</keyword>
<dbReference type="Pfam" id="PF25372">
    <property type="entry name" value="DUF7885"/>
    <property type="match status" value="2"/>
</dbReference>
<dbReference type="SUPFAM" id="SSF81383">
    <property type="entry name" value="F-box domain"/>
    <property type="match status" value="1"/>
</dbReference>
<dbReference type="InterPro" id="IPR057207">
    <property type="entry name" value="FBXL15_LRR"/>
</dbReference>
<dbReference type="Pfam" id="PF12937">
    <property type="entry name" value="F-box-like"/>
    <property type="match status" value="1"/>
</dbReference>
<dbReference type="GeneID" id="129798506"/>
<evidence type="ECO:0000256" key="1">
    <source>
        <dbReference type="ARBA" id="ARBA00022786"/>
    </source>
</evidence>
<dbReference type="SMART" id="SM00368">
    <property type="entry name" value="LRR_RI"/>
    <property type="match status" value="4"/>
</dbReference>
<dbReference type="Gene3D" id="1.20.1280.50">
    <property type="match status" value="1"/>
</dbReference>